<evidence type="ECO:0000256" key="2">
    <source>
        <dbReference type="ARBA" id="ARBA00005153"/>
    </source>
</evidence>
<dbReference type="Pfam" id="PF02540">
    <property type="entry name" value="NAD_synthase"/>
    <property type="match status" value="1"/>
</dbReference>
<dbReference type="PROSITE" id="PS51553">
    <property type="entry name" value="GMPS_ATP_PPASE"/>
    <property type="match status" value="1"/>
</dbReference>
<dbReference type="InterPro" id="IPR025777">
    <property type="entry name" value="GMPS_ATP_PPase_dom"/>
</dbReference>
<comment type="subunit">
    <text evidence="9">Homodimer.</text>
</comment>
<evidence type="ECO:0000256" key="7">
    <source>
        <dbReference type="ARBA" id="ARBA00022840"/>
    </source>
</evidence>
<dbReference type="Proteomes" id="UP000683246">
    <property type="component" value="Chromosome"/>
</dbReference>
<proteinExistence type="inferred from homology"/>
<feature type="domain" description="GMPS ATP-PPase" evidence="11">
    <location>
        <begin position="196"/>
        <end position="386"/>
    </location>
</feature>
<dbReference type="Gene3D" id="3.40.50.880">
    <property type="match status" value="1"/>
</dbReference>
<keyword evidence="8 9" id="KW-0315">Glutamine amidotransferase</keyword>
<dbReference type="EC" id="6.3.5.2" evidence="9"/>
<dbReference type="PRINTS" id="PR00096">
    <property type="entry name" value="GATASE"/>
</dbReference>
<dbReference type="Pfam" id="PF00117">
    <property type="entry name" value="GATase"/>
    <property type="match status" value="1"/>
</dbReference>
<comment type="function">
    <text evidence="1 9">Catalyzes the synthesis of GMP from XMP.</text>
</comment>
<feature type="active site" evidence="9">
    <location>
        <position position="169"/>
    </location>
</feature>
<evidence type="ECO:0000256" key="6">
    <source>
        <dbReference type="ARBA" id="ARBA00022755"/>
    </source>
</evidence>
<evidence type="ECO:0000313" key="13">
    <source>
        <dbReference type="Proteomes" id="UP000683246"/>
    </source>
</evidence>
<dbReference type="InterPro" id="IPR022955">
    <property type="entry name" value="GMP_synthase"/>
</dbReference>
<dbReference type="GO" id="GO:0003921">
    <property type="term" value="F:GMP synthase activity"/>
    <property type="evidence" value="ECO:0007669"/>
    <property type="project" value="InterPro"/>
</dbReference>
<dbReference type="EMBL" id="CP058649">
    <property type="protein sequence ID" value="QUI22729.1"/>
    <property type="molecule type" value="Genomic_DNA"/>
</dbReference>
<evidence type="ECO:0000313" key="12">
    <source>
        <dbReference type="EMBL" id="QUI22729.1"/>
    </source>
</evidence>
<organism evidence="12 13">
    <name type="scientific">Vallitalea pronyensis</name>
    <dbReference type="NCBI Taxonomy" id="1348613"/>
    <lineage>
        <taxon>Bacteria</taxon>
        <taxon>Bacillati</taxon>
        <taxon>Bacillota</taxon>
        <taxon>Clostridia</taxon>
        <taxon>Lachnospirales</taxon>
        <taxon>Vallitaleaceae</taxon>
        <taxon>Vallitalea</taxon>
    </lineage>
</organism>
<dbReference type="InterPro" id="IPR001674">
    <property type="entry name" value="GMP_synth_C"/>
</dbReference>
<protein>
    <recommendedName>
        <fullName evidence="9">GMP synthase [glutamine-hydrolyzing]</fullName>
        <ecNumber evidence="9">6.3.5.2</ecNumber>
    </recommendedName>
    <alternativeName>
        <fullName evidence="9">GMP synthetase</fullName>
    </alternativeName>
    <alternativeName>
        <fullName evidence="9">Glutamine amidotransferase</fullName>
    </alternativeName>
</protein>
<dbReference type="NCBIfam" id="TIGR00884">
    <property type="entry name" value="guaA_Cterm"/>
    <property type="match status" value="1"/>
</dbReference>
<dbReference type="UniPathway" id="UPA00189">
    <property type="reaction ID" value="UER00296"/>
</dbReference>
<evidence type="ECO:0000256" key="1">
    <source>
        <dbReference type="ARBA" id="ARBA00002332"/>
    </source>
</evidence>
<dbReference type="NCBIfam" id="TIGR00888">
    <property type="entry name" value="guaA_Nterm"/>
    <property type="match status" value="1"/>
</dbReference>
<dbReference type="InterPro" id="IPR004739">
    <property type="entry name" value="GMP_synth_GATase"/>
</dbReference>
<dbReference type="SUPFAM" id="SSF52317">
    <property type="entry name" value="Class I glutamine amidotransferase-like"/>
    <property type="match status" value="1"/>
</dbReference>
<dbReference type="InterPro" id="IPR029062">
    <property type="entry name" value="Class_I_gatase-like"/>
</dbReference>
<evidence type="ECO:0000256" key="5">
    <source>
        <dbReference type="ARBA" id="ARBA00022749"/>
    </source>
</evidence>
<keyword evidence="7 9" id="KW-0067">ATP-binding</keyword>
<dbReference type="NCBIfam" id="NF000848">
    <property type="entry name" value="PRK00074.1"/>
    <property type="match status" value="1"/>
</dbReference>
<evidence type="ECO:0000256" key="10">
    <source>
        <dbReference type="PROSITE-ProRule" id="PRU00886"/>
    </source>
</evidence>
<evidence type="ECO:0000256" key="4">
    <source>
        <dbReference type="ARBA" id="ARBA00022741"/>
    </source>
</evidence>
<feature type="active site" evidence="9">
    <location>
        <position position="171"/>
    </location>
</feature>
<dbReference type="GO" id="GO:0005829">
    <property type="term" value="C:cytosol"/>
    <property type="evidence" value="ECO:0007669"/>
    <property type="project" value="TreeGrafter"/>
</dbReference>
<dbReference type="CDD" id="cd01742">
    <property type="entry name" value="GATase1_GMP_Synthase"/>
    <property type="match status" value="1"/>
</dbReference>
<dbReference type="SUPFAM" id="SSF52402">
    <property type="entry name" value="Adenine nucleotide alpha hydrolases-like"/>
    <property type="match status" value="1"/>
</dbReference>
<dbReference type="InterPro" id="IPR022310">
    <property type="entry name" value="NAD/GMP_synthase"/>
</dbReference>
<evidence type="ECO:0000256" key="3">
    <source>
        <dbReference type="ARBA" id="ARBA00022598"/>
    </source>
</evidence>
<dbReference type="PRINTS" id="PR00099">
    <property type="entry name" value="CPSGATASE"/>
</dbReference>
<dbReference type="FunFam" id="3.40.50.620:FF:000001">
    <property type="entry name" value="GMP synthase [glutamine-hydrolyzing]"/>
    <property type="match status" value="1"/>
</dbReference>
<dbReference type="FunFam" id="3.30.300.10:FF:000002">
    <property type="entry name" value="GMP synthase [glutamine-hydrolyzing]"/>
    <property type="match status" value="1"/>
</dbReference>
<dbReference type="KEGG" id="vpy:HZI73_10680"/>
<keyword evidence="4 9" id="KW-0547">Nucleotide-binding</keyword>
<accession>A0A8J8MJH7</accession>
<comment type="pathway">
    <text evidence="2 9">Purine metabolism; GMP biosynthesis; GMP from XMP (L-Gln route): step 1/1.</text>
</comment>
<name>A0A8J8MJH7_9FIRM</name>
<comment type="catalytic activity">
    <reaction evidence="9">
        <text>XMP + L-glutamine + ATP + H2O = GMP + L-glutamate + AMP + diphosphate + 2 H(+)</text>
        <dbReference type="Rhea" id="RHEA:11680"/>
        <dbReference type="ChEBI" id="CHEBI:15377"/>
        <dbReference type="ChEBI" id="CHEBI:15378"/>
        <dbReference type="ChEBI" id="CHEBI:29985"/>
        <dbReference type="ChEBI" id="CHEBI:30616"/>
        <dbReference type="ChEBI" id="CHEBI:33019"/>
        <dbReference type="ChEBI" id="CHEBI:57464"/>
        <dbReference type="ChEBI" id="CHEBI:58115"/>
        <dbReference type="ChEBI" id="CHEBI:58359"/>
        <dbReference type="ChEBI" id="CHEBI:456215"/>
        <dbReference type="EC" id="6.3.5.2"/>
    </reaction>
</comment>
<dbReference type="Gene3D" id="3.30.300.10">
    <property type="match status" value="1"/>
</dbReference>
<dbReference type="RefSeq" id="WP_212698221.1">
    <property type="nucleotide sequence ID" value="NZ_CP058649.1"/>
</dbReference>
<dbReference type="CDD" id="cd01997">
    <property type="entry name" value="GMP_synthase_C"/>
    <property type="match status" value="1"/>
</dbReference>
<sequence length="511" mass="57409">MKHELVIVLDFGGQYNQLIARRVREANVYCEVMPYDTPIETLKEKNPKGIIFTGGPSVVYEDDAPMVEKALFESGIPILGICYGSQLMGYVLGGQVEKAEHREYGKTDLTVDDTNLLFENVEKETICWMSHTYYISEPPVGFDIIATTKTCPVAAMVQPEQKLYAVQFHPEVVHTPEGTKIIQNFLYKVCACSGDWVMDDFAQEQIKALREKIGDKKVLCALSGGVDSSVAAVLIHKAVGKQLTCIFVDHGLLRKNEGDDVERIFKKEFDMNLIRVNAQDQFINALEGVSDPETKRKIIGEEFIRVFEAEAKKIGTVDFLVQGTIYPDVIESGTKNAAVIKSHHNVGGLPEHVDFKEIIEPLRDLFKDEVRNVGRAIDIPEFLVSRQPFPGPGLAIRIIGDITREKIAILQDADYIFREEVKNAGLDQEIWQYFAVLTNSKSVGVMGDERTYHYTIALRGVTSIDGMTADWARIPYDVLEKMSTRIVNEVGHVNRIVYDITSKPPATIEWE</sequence>
<dbReference type="AlphaFoldDB" id="A0A8J8MJH7"/>
<keyword evidence="13" id="KW-1185">Reference proteome</keyword>
<dbReference type="PANTHER" id="PTHR11922:SF2">
    <property type="entry name" value="GMP SYNTHASE [GLUTAMINE-HYDROLYZING]"/>
    <property type="match status" value="1"/>
</dbReference>
<dbReference type="PROSITE" id="PS51273">
    <property type="entry name" value="GATASE_TYPE_1"/>
    <property type="match status" value="1"/>
</dbReference>
<evidence type="ECO:0000259" key="11">
    <source>
        <dbReference type="PROSITE" id="PS51553"/>
    </source>
</evidence>
<dbReference type="FunFam" id="3.40.50.880:FF:000001">
    <property type="entry name" value="GMP synthase [glutamine-hydrolyzing]"/>
    <property type="match status" value="1"/>
</dbReference>
<dbReference type="InterPro" id="IPR017926">
    <property type="entry name" value="GATASE"/>
</dbReference>
<keyword evidence="5 9" id="KW-0332">GMP biosynthesis</keyword>
<evidence type="ECO:0000256" key="8">
    <source>
        <dbReference type="ARBA" id="ARBA00022962"/>
    </source>
</evidence>
<dbReference type="HAMAP" id="MF_00344">
    <property type="entry name" value="GMP_synthase"/>
    <property type="match status" value="1"/>
</dbReference>
<dbReference type="Gene3D" id="3.40.50.620">
    <property type="entry name" value="HUPs"/>
    <property type="match status" value="1"/>
</dbReference>
<evidence type="ECO:0000256" key="9">
    <source>
        <dbReference type="HAMAP-Rule" id="MF_00344"/>
    </source>
</evidence>
<feature type="active site" description="Nucleophile" evidence="9">
    <location>
        <position position="82"/>
    </location>
</feature>
<gene>
    <name evidence="9 12" type="primary">guaA</name>
    <name evidence="12" type="ORF">HZI73_10680</name>
</gene>
<dbReference type="Pfam" id="PF00958">
    <property type="entry name" value="GMP_synt_C"/>
    <property type="match status" value="1"/>
</dbReference>
<dbReference type="GO" id="GO:0005524">
    <property type="term" value="F:ATP binding"/>
    <property type="evidence" value="ECO:0007669"/>
    <property type="project" value="UniProtKB-UniRule"/>
</dbReference>
<keyword evidence="3 9" id="KW-0436">Ligase</keyword>
<dbReference type="PANTHER" id="PTHR11922">
    <property type="entry name" value="GMP SYNTHASE-RELATED"/>
    <property type="match status" value="1"/>
</dbReference>
<reference evidence="12" key="1">
    <citation type="submission" date="2020-07" db="EMBL/GenBank/DDBJ databases">
        <title>Vallitalea pronyensis genome.</title>
        <authorList>
            <person name="Postec A."/>
        </authorList>
    </citation>
    <scope>NUCLEOTIDE SEQUENCE</scope>
    <source>
        <strain evidence="12">FatNI3</strain>
    </source>
</reference>
<keyword evidence="6 9" id="KW-0658">Purine biosynthesis</keyword>
<dbReference type="InterPro" id="IPR014729">
    <property type="entry name" value="Rossmann-like_a/b/a_fold"/>
</dbReference>
<feature type="binding site" evidence="10">
    <location>
        <begin position="223"/>
        <end position="229"/>
    </location>
    <ligand>
        <name>ATP</name>
        <dbReference type="ChEBI" id="CHEBI:30616"/>
    </ligand>
</feature>